<evidence type="ECO:0000313" key="1">
    <source>
        <dbReference type="EMBL" id="CAD8050990.1"/>
    </source>
</evidence>
<comment type="caution">
    <text evidence="1">The sequence shown here is derived from an EMBL/GenBank/DDBJ whole genome shotgun (WGS) entry which is preliminary data.</text>
</comment>
<sequence length="78" mass="9626">MQEKKHLFEMLKHGQMNVRNQKVQKFKQQKNKIQNLYFGNLSIQIHQNSNIIAYLNLLIFVYRIKGWFHFYYCLIYSL</sequence>
<evidence type="ECO:0000313" key="2">
    <source>
        <dbReference type="Proteomes" id="UP000692954"/>
    </source>
</evidence>
<reference evidence="1" key="1">
    <citation type="submission" date="2021-01" db="EMBL/GenBank/DDBJ databases">
        <authorList>
            <consortium name="Genoscope - CEA"/>
            <person name="William W."/>
        </authorList>
    </citation>
    <scope>NUCLEOTIDE SEQUENCE</scope>
</reference>
<gene>
    <name evidence="1" type="ORF">PSON_ATCC_30995.1.T0050295</name>
</gene>
<protein>
    <submittedName>
        <fullName evidence="1">Uncharacterized protein</fullName>
    </submittedName>
</protein>
<dbReference type="AlphaFoldDB" id="A0A8S1K686"/>
<organism evidence="1 2">
    <name type="scientific">Paramecium sonneborni</name>
    <dbReference type="NCBI Taxonomy" id="65129"/>
    <lineage>
        <taxon>Eukaryota</taxon>
        <taxon>Sar</taxon>
        <taxon>Alveolata</taxon>
        <taxon>Ciliophora</taxon>
        <taxon>Intramacronucleata</taxon>
        <taxon>Oligohymenophorea</taxon>
        <taxon>Peniculida</taxon>
        <taxon>Parameciidae</taxon>
        <taxon>Paramecium</taxon>
    </lineage>
</organism>
<accession>A0A8S1K686</accession>
<keyword evidence="2" id="KW-1185">Reference proteome</keyword>
<dbReference type="Proteomes" id="UP000692954">
    <property type="component" value="Unassembled WGS sequence"/>
</dbReference>
<proteinExistence type="predicted"/>
<dbReference type="EMBL" id="CAJJDN010000005">
    <property type="protein sequence ID" value="CAD8050990.1"/>
    <property type="molecule type" value="Genomic_DNA"/>
</dbReference>
<name>A0A8S1K686_9CILI</name>